<dbReference type="RefSeq" id="WP_111574859.1">
    <property type="nucleotide sequence ID" value="NZ_JBHEEY010000002.1"/>
</dbReference>
<dbReference type="EMBL" id="QLMK01000003">
    <property type="protein sequence ID" value="RAK31105.1"/>
    <property type="molecule type" value="Genomic_DNA"/>
</dbReference>
<dbReference type="Pfam" id="PF13409">
    <property type="entry name" value="GST_N_2"/>
    <property type="match status" value="1"/>
</dbReference>
<dbReference type="PROSITE" id="PS50404">
    <property type="entry name" value="GST_NTER"/>
    <property type="match status" value="1"/>
</dbReference>
<reference evidence="3" key="1">
    <citation type="submission" date="2018-06" db="EMBL/GenBank/DDBJ databases">
        <title>Genomic Encyclopedia of Type Strains, Phase IV (KMG-IV): sequencing the most valuable type-strain genomes for metagenomic binning, comparative biology and taxonomic classification.</title>
        <authorList>
            <person name="Goeker M."/>
        </authorList>
    </citation>
    <scope>NUCLEOTIDE SEQUENCE [LARGE SCALE GENOMIC DNA]</scope>
    <source>
        <strain evidence="3">DSM 26720</strain>
    </source>
</reference>
<dbReference type="SUPFAM" id="SSF52833">
    <property type="entry name" value="Thioredoxin-like"/>
    <property type="match status" value="1"/>
</dbReference>
<name>A0A364JXA0_9HYPH</name>
<keyword evidence="4" id="KW-1185">Reference proteome</keyword>
<protein>
    <submittedName>
        <fullName evidence="3">Glutathione S-transferase</fullName>
    </submittedName>
</protein>
<dbReference type="CDD" id="cd03188">
    <property type="entry name" value="GST_C_Beta"/>
    <property type="match status" value="1"/>
</dbReference>
<proteinExistence type="predicted"/>
<dbReference type="PANTHER" id="PTHR44051">
    <property type="entry name" value="GLUTATHIONE S-TRANSFERASE-RELATED"/>
    <property type="match status" value="1"/>
</dbReference>
<dbReference type="SFLD" id="SFLDG00358">
    <property type="entry name" value="Main_(cytGST)"/>
    <property type="match status" value="1"/>
</dbReference>
<keyword evidence="3" id="KW-0808">Transferase</keyword>
<dbReference type="Gene3D" id="3.40.30.10">
    <property type="entry name" value="Glutaredoxin"/>
    <property type="match status" value="1"/>
</dbReference>
<gene>
    <name evidence="3" type="ORF">C7374_103244</name>
</gene>
<accession>A0A364JXA0</accession>
<dbReference type="SFLD" id="SFLDS00019">
    <property type="entry name" value="Glutathione_Transferase_(cytos"/>
    <property type="match status" value="1"/>
</dbReference>
<dbReference type="InterPro" id="IPR004046">
    <property type="entry name" value="GST_C"/>
</dbReference>
<sequence length="210" mass="23966">MITLYYHRGACSTSNHFALEEAGIDYQAIEVHLDRLDDPIAIKVRELNPMAMTPVLVLEDGTVLTQNAATLAYIADLVPEKKLLPARSSIDRVQAEGWLSFVASDLHPTLIEYIYKALSATEEERERTKALYDKRVSRRLKVLEDRLADREYILGNQYSVIDGYALIVLNWSEPAEVDLNPYPNICAYMERLEARPAIRRVREAEGKISW</sequence>
<dbReference type="SUPFAM" id="SSF47616">
    <property type="entry name" value="GST C-terminal domain-like"/>
    <property type="match status" value="1"/>
</dbReference>
<dbReference type="Proteomes" id="UP000249453">
    <property type="component" value="Unassembled WGS sequence"/>
</dbReference>
<evidence type="ECO:0000259" key="1">
    <source>
        <dbReference type="PROSITE" id="PS50404"/>
    </source>
</evidence>
<dbReference type="PANTHER" id="PTHR44051:SF8">
    <property type="entry name" value="GLUTATHIONE S-TRANSFERASE GSTA"/>
    <property type="match status" value="1"/>
</dbReference>
<dbReference type="SFLD" id="SFLDG01150">
    <property type="entry name" value="Main.1:_Beta-like"/>
    <property type="match status" value="1"/>
</dbReference>
<evidence type="ECO:0000313" key="4">
    <source>
        <dbReference type="Proteomes" id="UP000249453"/>
    </source>
</evidence>
<dbReference type="Pfam" id="PF00043">
    <property type="entry name" value="GST_C"/>
    <property type="match status" value="1"/>
</dbReference>
<dbReference type="InterPro" id="IPR010987">
    <property type="entry name" value="Glutathione-S-Trfase_C-like"/>
</dbReference>
<dbReference type="OrthoDB" id="7583243at2"/>
<dbReference type="AlphaFoldDB" id="A0A364JXA0"/>
<evidence type="ECO:0000259" key="2">
    <source>
        <dbReference type="PROSITE" id="PS50405"/>
    </source>
</evidence>
<evidence type="ECO:0000313" key="3">
    <source>
        <dbReference type="EMBL" id="RAK31105.1"/>
    </source>
</evidence>
<comment type="caution">
    <text evidence="3">The sequence shown here is derived from an EMBL/GenBank/DDBJ whole genome shotgun (WGS) entry which is preliminary data.</text>
</comment>
<dbReference type="Gene3D" id="1.20.1050.10">
    <property type="match status" value="1"/>
</dbReference>
<organism evidence="3 4">
    <name type="scientific">Falsochrobactrum ovis</name>
    <dbReference type="NCBI Taxonomy" id="1293442"/>
    <lineage>
        <taxon>Bacteria</taxon>
        <taxon>Pseudomonadati</taxon>
        <taxon>Pseudomonadota</taxon>
        <taxon>Alphaproteobacteria</taxon>
        <taxon>Hyphomicrobiales</taxon>
        <taxon>Brucellaceae</taxon>
        <taxon>Falsochrobactrum</taxon>
    </lineage>
</organism>
<dbReference type="GO" id="GO:0016740">
    <property type="term" value="F:transferase activity"/>
    <property type="evidence" value="ECO:0007669"/>
    <property type="project" value="UniProtKB-KW"/>
</dbReference>
<feature type="domain" description="GST C-terminal" evidence="2">
    <location>
        <begin position="88"/>
        <end position="210"/>
    </location>
</feature>
<dbReference type="InterPro" id="IPR036249">
    <property type="entry name" value="Thioredoxin-like_sf"/>
</dbReference>
<feature type="domain" description="GST N-terminal" evidence="1">
    <location>
        <begin position="1"/>
        <end position="82"/>
    </location>
</feature>
<dbReference type="CDD" id="cd03057">
    <property type="entry name" value="GST_N_Beta"/>
    <property type="match status" value="1"/>
</dbReference>
<dbReference type="InterPro" id="IPR004045">
    <property type="entry name" value="Glutathione_S-Trfase_N"/>
</dbReference>
<dbReference type="PROSITE" id="PS50405">
    <property type="entry name" value="GST_CTER"/>
    <property type="match status" value="1"/>
</dbReference>
<dbReference type="InterPro" id="IPR040079">
    <property type="entry name" value="Glutathione_S-Trfase"/>
</dbReference>
<dbReference type="InterPro" id="IPR036282">
    <property type="entry name" value="Glutathione-S-Trfase_C_sf"/>
</dbReference>